<dbReference type="Pfam" id="PF04203">
    <property type="entry name" value="Sortase"/>
    <property type="match status" value="1"/>
</dbReference>
<keyword evidence="1" id="KW-0378">Hydrolase</keyword>
<dbReference type="GO" id="GO:0016787">
    <property type="term" value="F:hydrolase activity"/>
    <property type="evidence" value="ECO:0007669"/>
    <property type="project" value="UniProtKB-KW"/>
</dbReference>
<dbReference type="AlphaFoldDB" id="F1YGB9"/>
<dbReference type="OrthoDB" id="525039at2"/>
<name>F1YGB9_9ACTN</name>
<proteinExistence type="predicted"/>
<sequence length="200" mass="20255">MKIYQAAVTSVAAAALVFTAACAADGGDSPPPGTAQANLPAPVRAASDAPSTPVDLTIDGAAAAIDAVATDTAGALLPPRDVHRLGWWVDSSLPGSGSGAIVVTGHVDDVQQGSGFASRFTTLRTGDTVDLTTTDGHRHDYRITRTVLADKEATGSGGLPVAELNRRDGPETLALITCGGPFIGPPLGYRDNVVVFAVPV</sequence>
<dbReference type="STRING" id="644548.SCNU_04741"/>
<dbReference type="InterPro" id="IPR042001">
    <property type="entry name" value="Sortase_F"/>
</dbReference>
<protein>
    <submittedName>
        <fullName evidence="4">Peptidase C60 sortase A and B</fullName>
    </submittedName>
</protein>
<feature type="signal peptide" evidence="3">
    <location>
        <begin position="1"/>
        <end position="23"/>
    </location>
</feature>
<organism evidence="4 5">
    <name type="scientific">Gordonia neofelifaecis NRRL B-59395</name>
    <dbReference type="NCBI Taxonomy" id="644548"/>
    <lineage>
        <taxon>Bacteria</taxon>
        <taxon>Bacillati</taxon>
        <taxon>Actinomycetota</taxon>
        <taxon>Actinomycetes</taxon>
        <taxon>Mycobacteriales</taxon>
        <taxon>Gordoniaceae</taxon>
        <taxon>Gordonia</taxon>
    </lineage>
</organism>
<dbReference type="InterPro" id="IPR023365">
    <property type="entry name" value="Sortase_dom-sf"/>
</dbReference>
<dbReference type="Gene3D" id="2.40.260.10">
    <property type="entry name" value="Sortase"/>
    <property type="match status" value="1"/>
</dbReference>
<dbReference type="Proteomes" id="UP000035065">
    <property type="component" value="Unassembled WGS sequence"/>
</dbReference>
<evidence type="ECO:0000313" key="5">
    <source>
        <dbReference type="Proteomes" id="UP000035065"/>
    </source>
</evidence>
<keyword evidence="5" id="KW-1185">Reference proteome</keyword>
<feature type="region of interest" description="Disordered" evidence="2">
    <location>
        <begin position="27"/>
        <end position="50"/>
    </location>
</feature>
<dbReference type="InterPro" id="IPR005754">
    <property type="entry name" value="Sortase"/>
</dbReference>
<evidence type="ECO:0000256" key="3">
    <source>
        <dbReference type="SAM" id="SignalP"/>
    </source>
</evidence>
<dbReference type="RefSeq" id="WP_009678215.1">
    <property type="nucleotide sequence ID" value="NZ_AEUD01000003.1"/>
</dbReference>
<keyword evidence="3" id="KW-0732">Signal</keyword>
<gene>
    <name evidence="4" type="ORF">SCNU_04741</name>
</gene>
<comment type="caution">
    <text evidence="4">The sequence shown here is derived from an EMBL/GenBank/DDBJ whole genome shotgun (WGS) entry which is preliminary data.</text>
</comment>
<evidence type="ECO:0000256" key="1">
    <source>
        <dbReference type="ARBA" id="ARBA00022801"/>
    </source>
</evidence>
<feature type="chain" id="PRO_5003276949" evidence="3">
    <location>
        <begin position="24"/>
        <end position="200"/>
    </location>
</feature>
<reference evidence="4 5" key="1">
    <citation type="journal article" date="2011" name="J. Bacteriol.">
        <title>Draft Genome Sequence of Gordonia neofelifaecis NRRL B-59395, a Cholesterol-Degrading Actinomycete.</title>
        <authorList>
            <person name="Ge F."/>
            <person name="Li W."/>
            <person name="Chen G."/>
            <person name="Liu Y."/>
            <person name="Zhang G."/>
            <person name="Yong B."/>
            <person name="Wang Q."/>
            <person name="Wang N."/>
            <person name="Huang Z."/>
            <person name="Li W."/>
            <person name="Wang J."/>
            <person name="Wu C."/>
            <person name="Xie Q."/>
            <person name="Liu G."/>
        </authorList>
    </citation>
    <scope>NUCLEOTIDE SEQUENCE [LARGE SCALE GENOMIC DNA]</scope>
    <source>
        <strain evidence="4 5">NRRL B-59395</strain>
    </source>
</reference>
<evidence type="ECO:0000313" key="4">
    <source>
        <dbReference type="EMBL" id="EGD56138.1"/>
    </source>
</evidence>
<accession>F1YGB9</accession>
<dbReference type="PROSITE" id="PS51257">
    <property type="entry name" value="PROKAR_LIPOPROTEIN"/>
    <property type="match status" value="1"/>
</dbReference>
<evidence type="ECO:0000256" key="2">
    <source>
        <dbReference type="SAM" id="MobiDB-lite"/>
    </source>
</evidence>
<dbReference type="CDD" id="cd05829">
    <property type="entry name" value="Sortase_F"/>
    <property type="match status" value="1"/>
</dbReference>
<dbReference type="SUPFAM" id="SSF63817">
    <property type="entry name" value="Sortase"/>
    <property type="match status" value="1"/>
</dbReference>
<dbReference type="EMBL" id="AEUD01000003">
    <property type="protein sequence ID" value="EGD56138.1"/>
    <property type="molecule type" value="Genomic_DNA"/>
</dbReference>
<dbReference type="eggNOG" id="COG3764">
    <property type="taxonomic scope" value="Bacteria"/>
</dbReference>